<dbReference type="Proteomes" id="UP001501444">
    <property type="component" value="Unassembled WGS sequence"/>
</dbReference>
<keyword evidence="3" id="KW-1185">Reference proteome</keyword>
<feature type="region of interest" description="Disordered" evidence="1">
    <location>
        <begin position="1"/>
        <end position="91"/>
    </location>
</feature>
<evidence type="ECO:0008006" key="4">
    <source>
        <dbReference type="Google" id="ProtNLM"/>
    </source>
</evidence>
<feature type="compositionally biased region" description="Basic and acidic residues" evidence="1">
    <location>
        <begin position="78"/>
        <end position="91"/>
    </location>
</feature>
<evidence type="ECO:0000313" key="2">
    <source>
        <dbReference type="EMBL" id="GAA2331545.1"/>
    </source>
</evidence>
<reference evidence="3" key="1">
    <citation type="journal article" date="2019" name="Int. J. Syst. Evol. Microbiol.">
        <title>The Global Catalogue of Microorganisms (GCM) 10K type strain sequencing project: providing services to taxonomists for standard genome sequencing and annotation.</title>
        <authorList>
            <consortium name="The Broad Institute Genomics Platform"/>
            <consortium name="The Broad Institute Genome Sequencing Center for Infectious Disease"/>
            <person name="Wu L."/>
            <person name="Ma J."/>
        </authorList>
    </citation>
    <scope>NUCLEOTIDE SEQUENCE [LARGE SCALE GENOMIC DNA]</scope>
    <source>
        <strain evidence="3">JCM 3272</strain>
    </source>
</reference>
<evidence type="ECO:0000313" key="3">
    <source>
        <dbReference type="Proteomes" id="UP001501444"/>
    </source>
</evidence>
<accession>A0ABP5SHV2</accession>
<proteinExistence type="predicted"/>
<organism evidence="2 3">
    <name type="scientific">Dactylosporangium salmoneum</name>
    <dbReference type="NCBI Taxonomy" id="53361"/>
    <lineage>
        <taxon>Bacteria</taxon>
        <taxon>Bacillati</taxon>
        <taxon>Actinomycetota</taxon>
        <taxon>Actinomycetes</taxon>
        <taxon>Micromonosporales</taxon>
        <taxon>Micromonosporaceae</taxon>
        <taxon>Dactylosporangium</taxon>
    </lineage>
</organism>
<gene>
    <name evidence="2" type="ORF">GCM10010170_010120</name>
</gene>
<sequence>MCGDSRGTSARRASPVTIFDQLDGPSGADRLRRDVLSSSRPPARPTSCRRTAISCPPGTPASLDRPGRRLRTLAGGHPSEHCGHRHDEGEDATHRCVQDDGAHDLLGEGLPDALKANHPSDQIGHDAGWLNIVMTTGSHMVRFTLRKYH</sequence>
<name>A0ABP5SHV2_9ACTN</name>
<protein>
    <recommendedName>
        <fullName evidence="4">Transposase</fullName>
    </recommendedName>
</protein>
<dbReference type="EMBL" id="BAAARV010000006">
    <property type="protein sequence ID" value="GAA2331545.1"/>
    <property type="molecule type" value="Genomic_DNA"/>
</dbReference>
<comment type="caution">
    <text evidence="2">The sequence shown here is derived from an EMBL/GenBank/DDBJ whole genome shotgun (WGS) entry which is preliminary data.</text>
</comment>
<evidence type="ECO:0000256" key="1">
    <source>
        <dbReference type="SAM" id="MobiDB-lite"/>
    </source>
</evidence>